<reference evidence="2 3" key="1">
    <citation type="submission" date="2019-10" db="EMBL/GenBank/DDBJ databases">
        <title>Assembly and Annotation for the nematode Trichostrongylus colubriformis.</title>
        <authorList>
            <person name="Martin J."/>
        </authorList>
    </citation>
    <scope>NUCLEOTIDE SEQUENCE [LARGE SCALE GENOMIC DNA]</scope>
    <source>
        <strain evidence="2">G859</strain>
        <tissue evidence="2">Whole worm</tissue>
    </source>
</reference>
<gene>
    <name evidence="2" type="ORF">GCK32_008956</name>
</gene>
<proteinExistence type="predicted"/>
<evidence type="ECO:0000313" key="2">
    <source>
        <dbReference type="EMBL" id="KAK5979554.1"/>
    </source>
</evidence>
<sequence length="68" mass="7432">ANADTQPMTESSMHFSTIIIILLSIMLIAAVIVAVFRRVPVRFDNPLYVAPSVSYSDRESGIGSDIFS</sequence>
<keyword evidence="1" id="KW-1133">Transmembrane helix</keyword>
<name>A0AAN8FMG9_TRICO</name>
<dbReference type="EMBL" id="WIXE01008258">
    <property type="protein sequence ID" value="KAK5979554.1"/>
    <property type="molecule type" value="Genomic_DNA"/>
</dbReference>
<dbReference type="Proteomes" id="UP001331761">
    <property type="component" value="Unassembled WGS sequence"/>
</dbReference>
<accession>A0AAN8FMG9</accession>
<feature type="non-terminal residue" evidence="2">
    <location>
        <position position="1"/>
    </location>
</feature>
<comment type="caution">
    <text evidence="2">The sequence shown here is derived from an EMBL/GenBank/DDBJ whole genome shotgun (WGS) entry which is preliminary data.</text>
</comment>
<keyword evidence="3" id="KW-1185">Reference proteome</keyword>
<organism evidence="2 3">
    <name type="scientific">Trichostrongylus colubriformis</name>
    <name type="common">Black scour worm</name>
    <dbReference type="NCBI Taxonomy" id="6319"/>
    <lineage>
        <taxon>Eukaryota</taxon>
        <taxon>Metazoa</taxon>
        <taxon>Ecdysozoa</taxon>
        <taxon>Nematoda</taxon>
        <taxon>Chromadorea</taxon>
        <taxon>Rhabditida</taxon>
        <taxon>Rhabditina</taxon>
        <taxon>Rhabditomorpha</taxon>
        <taxon>Strongyloidea</taxon>
        <taxon>Trichostrongylidae</taxon>
        <taxon>Trichostrongylus</taxon>
    </lineage>
</organism>
<keyword evidence="1" id="KW-0812">Transmembrane</keyword>
<evidence type="ECO:0000256" key="1">
    <source>
        <dbReference type="SAM" id="Phobius"/>
    </source>
</evidence>
<evidence type="ECO:0000313" key="3">
    <source>
        <dbReference type="Proteomes" id="UP001331761"/>
    </source>
</evidence>
<protein>
    <submittedName>
        <fullName evidence="2">Uncharacterized protein</fullName>
    </submittedName>
</protein>
<dbReference type="AlphaFoldDB" id="A0AAN8FMG9"/>
<keyword evidence="1" id="KW-0472">Membrane</keyword>
<feature type="transmembrane region" description="Helical" evidence="1">
    <location>
        <begin position="15"/>
        <end position="36"/>
    </location>
</feature>